<protein>
    <recommendedName>
        <fullName evidence="1">F-box domain-containing protein</fullName>
    </recommendedName>
</protein>
<dbReference type="Proteomes" id="UP001583177">
    <property type="component" value="Unassembled WGS sequence"/>
</dbReference>
<dbReference type="Pfam" id="PF12937">
    <property type="entry name" value="F-box-like"/>
    <property type="match status" value="1"/>
</dbReference>
<organism evidence="2 3">
    <name type="scientific">Diaporthe australafricana</name>
    <dbReference type="NCBI Taxonomy" id="127596"/>
    <lineage>
        <taxon>Eukaryota</taxon>
        <taxon>Fungi</taxon>
        <taxon>Dikarya</taxon>
        <taxon>Ascomycota</taxon>
        <taxon>Pezizomycotina</taxon>
        <taxon>Sordariomycetes</taxon>
        <taxon>Sordariomycetidae</taxon>
        <taxon>Diaporthales</taxon>
        <taxon>Diaporthaceae</taxon>
        <taxon>Diaporthe</taxon>
    </lineage>
</organism>
<dbReference type="InterPro" id="IPR036047">
    <property type="entry name" value="F-box-like_dom_sf"/>
</dbReference>
<evidence type="ECO:0000313" key="3">
    <source>
        <dbReference type="Proteomes" id="UP001583177"/>
    </source>
</evidence>
<proteinExistence type="predicted"/>
<dbReference type="SMART" id="SM00256">
    <property type="entry name" value="FBOX"/>
    <property type="match status" value="1"/>
</dbReference>
<dbReference type="EMBL" id="JAWRVE010000013">
    <property type="protein sequence ID" value="KAL1877896.1"/>
    <property type="molecule type" value="Genomic_DNA"/>
</dbReference>
<dbReference type="Gene3D" id="3.80.10.10">
    <property type="entry name" value="Ribonuclease Inhibitor"/>
    <property type="match status" value="1"/>
</dbReference>
<evidence type="ECO:0000259" key="1">
    <source>
        <dbReference type="PROSITE" id="PS50181"/>
    </source>
</evidence>
<keyword evidence="3" id="KW-1185">Reference proteome</keyword>
<feature type="domain" description="F-box" evidence="1">
    <location>
        <begin position="188"/>
        <end position="234"/>
    </location>
</feature>
<gene>
    <name evidence="2" type="ORF">Daus18300_002249</name>
</gene>
<dbReference type="InterPro" id="IPR001810">
    <property type="entry name" value="F-box_dom"/>
</dbReference>
<dbReference type="SUPFAM" id="SSF52047">
    <property type="entry name" value="RNI-like"/>
    <property type="match status" value="1"/>
</dbReference>
<accession>A0ABR3XPH4</accession>
<dbReference type="PROSITE" id="PS50181">
    <property type="entry name" value="FBOX"/>
    <property type="match status" value="1"/>
</dbReference>
<name>A0ABR3XPH4_9PEZI</name>
<dbReference type="Gene3D" id="1.20.1280.50">
    <property type="match status" value="1"/>
</dbReference>
<reference evidence="2 3" key="1">
    <citation type="journal article" date="2024" name="IMA Fungus">
        <title>IMA Genome - F19 : A genome assembly and annotation guide to empower mycologists, including annotated draft genome sequences of Ceratocystis pirilliformis, Diaporthe australafricana, Fusarium ophioides, Paecilomyces lecythidis, and Sporothrix stenoceras.</title>
        <authorList>
            <person name="Aylward J."/>
            <person name="Wilson A.M."/>
            <person name="Visagie C.M."/>
            <person name="Spraker J."/>
            <person name="Barnes I."/>
            <person name="Buitendag C."/>
            <person name="Ceriani C."/>
            <person name="Del Mar Angel L."/>
            <person name="du Plessis D."/>
            <person name="Fuchs T."/>
            <person name="Gasser K."/>
            <person name="Kramer D."/>
            <person name="Li W."/>
            <person name="Munsamy K."/>
            <person name="Piso A."/>
            <person name="Price J.L."/>
            <person name="Sonnekus B."/>
            <person name="Thomas C."/>
            <person name="van der Nest A."/>
            <person name="van Dijk A."/>
            <person name="van Heerden A."/>
            <person name="van Vuuren N."/>
            <person name="Yilmaz N."/>
            <person name="Duong T.A."/>
            <person name="van der Merwe N.A."/>
            <person name="Wingfield M.J."/>
            <person name="Wingfield B.D."/>
        </authorList>
    </citation>
    <scope>NUCLEOTIDE SEQUENCE [LARGE SCALE GENOMIC DNA]</scope>
    <source>
        <strain evidence="2 3">CMW 18300</strain>
    </source>
</reference>
<sequence>MPEVTANDRQKAIVVQATKLYSDGKFKAALATFKKANAMVQARQLGLSLKEIPIPRCHCKDFEALSTSSTDRFAMYKLARKSCTCGSGLFHCDATGHLFALDGMIATYEKLSAPNKARQGAVLLITIHPSAPEGYLRLAKALRLCDTEQSPDTMTRCRWIYRQAIDSVRTYGNKDHEKLKVLASLLRMDIITSLPPELRCMILGSLHYPDLCRAMRVSKDWKEACLDPSLWRHLRLVKYWPGVSSRPLRRHVFNDIICKRAQGKAKSLIVWKVNDFGIEMPILTAALRVLSGLEFLSLRGLEMRGVHAWSKVLFETAPLSLKALHVHFAGFGMSRDWQRYDWPLPSAIPAAQSLEELIISHVSDDIFVTKMLCSTTWPKLRKLRVSHVDLRQIVSVTPSLTDLSIGHLTPCKGSHVALWKNLERLELTMSDPDESVVVLPQLPATLRSLEFSGEDGSTADLIESYHRLADASLEAHEPVHSPVLELERLEHLRLMGNLQHRHYPYSPDSLSWFLERIKPSMSNGTLTSLDTTFCKDNCNAFDKVLNKEAIRALSCHDFIDQDHFSQCGNNFIQWVEGFPNLTTLGVFPQKFEGCMMLVSQVLSRENMIDTIYTNILTGVWRDWILEKAEKKGVRIIDADRVPEPILKHL</sequence>
<comment type="caution">
    <text evidence="2">The sequence shown here is derived from an EMBL/GenBank/DDBJ whole genome shotgun (WGS) entry which is preliminary data.</text>
</comment>
<evidence type="ECO:0000313" key="2">
    <source>
        <dbReference type="EMBL" id="KAL1877896.1"/>
    </source>
</evidence>
<dbReference type="InterPro" id="IPR032675">
    <property type="entry name" value="LRR_dom_sf"/>
</dbReference>
<dbReference type="SUPFAM" id="SSF81383">
    <property type="entry name" value="F-box domain"/>
    <property type="match status" value="1"/>
</dbReference>